<dbReference type="EMBL" id="LAZR01062011">
    <property type="protein sequence ID" value="KKK62398.1"/>
    <property type="molecule type" value="Genomic_DNA"/>
</dbReference>
<feature type="non-terminal residue" evidence="1">
    <location>
        <position position="64"/>
    </location>
</feature>
<reference evidence="1" key="1">
    <citation type="journal article" date="2015" name="Nature">
        <title>Complex archaea that bridge the gap between prokaryotes and eukaryotes.</title>
        <authorList>
            <person name="Spang A."/>
            <person name="Saw J.H."/>
            <person name="Jorgensen S.L."/>
            <person name="Zaremba-Niedzwiedzka K."/>
            <person name="Martijn J."/>
            <person name="Lind A.E."/>
            <person name="van Eijk R."/>
            <person name="Schleper C."/>
            <person name="Guy L."/>
            <person name="Ettema T.J."/>
        </authorList>
    </citation>
    <scope>NUCLEOTIDE SEQUENCE</scope>
</reference>
<proteinExistence type="predicted"/>
<protein>
    <submittedName>
        <fullName evidence="1">Uncharacterized protein</fullName>
    </submittedName>
</protein>
<sequence>MNLFDPRLRITYWTAQLAEAVKLRRLHVHGESHVRFCAQRLREWQKVEQGAHGAVKLSNLLPLC</sequence>
<name>A0A0F8X0I7_9ZZZZ</name>
<gene>
    <name evidence="1" type="ORF">LCGC14_3004710</name>
</gene>
<comment type="caution">
    <text evidence="1">The sequence shown here is derived from an EMBL/GenBank/DDBJ whole genome shotgun (WGS) entry which is preliminary data.</text>
</comment>
<dbReference type="AlphaFoldDB" id="A0A0F8X0I7"/>
<accession>A0A0F8X0I7</accession>
<evidence type="ECO:0000313" key="1">
    <source>
        <dbReference type="EMBL" id="KKK62398.1"/>
    </source>
</evidence>
<organism evidence="1">
    <name type="scientific">marine sediment metagenome</name>
    <dbReference type="NCBI Taxonomy" id="412755"/>
    <lineage>
        <taxon>unclassified sequences</taxon>
        <taxon>metagenomes</taxon>
        <taxon>ecological metagenomes</taxon>
    </lineage>
</organism>